<dbReference type="EMBL" id="PEVY01000050">
    <property type="protein sequence ID" value="PIU75141.1"/>
    <property type="molecule type" value="Genomic_DNA"/>
</dbReference>
<evidence type="ECO:0008006" key="4">
    <source>
        <dbReference type="Google" id="ProtNLM"/>
    </source>
</evidence>
<dbReference type="Proteomes" id="UP000228775">
    <property type="component" value="Unassembled WGS sequence"/>
</dbReference>
<dbReference type="AlphaFoldDB" id="A0A2M7AWY1"/>
<keyword evidence="1" id="KW-1133">Transmembrane helix</keyword>
<sequence length="217" mass="23642">MDIQPQPTQPQNTNLNSPVLTPRGFGGLGMASANSTSGRVVKIVFIISLLAGSLAAIVYGVVFLWQRSLNVKSDNLSKQIQQIESQPVIDKALAKDIKATNEAVGILKNLLSRHIVSESLFRLVEDHTLTKVCWSDLTFRAPQLFNLTGTAGGGLASLTLSGSTQTYLMVGRQLRALENLPEIKSVKLNQFSESESGVNFGLSIDLSPDNFFYKLNY</sequence>
<reference evidence="3" key="1">
    <citation type="submission" date="2017-09" db="EMBL/GenBank/DDBJ databases">
        <title>Depth-based differentiation of microbial function through sediment-hosted aquifers and enrichment of novel symbionts in the deep terrestrial subsurface.</title>
        <authorList>
            <person name="Probst A.J."/>
            <person name="Ladd B."/>
            <person name="Jarett J.K."/>
            <person name="Geller-Mcgrath D.E."/>
            <person name="Sieber C.M.K."/>
            <person name="Emerson J.B."/>
            <person name="Anantharaman K."/>
            <person name="Thomas B.C."/>
            <person name="Malmstrom R."/>
            <person name="Stieglmeier M."/>
            <person name="Klingl A."/>
            <person name="Woyke T."/>
            <person name="Ryan C.M."/>
            <person name="Banfield J.F."/>
        </authorList>
    </citation>
    <scope>NUCLEOTIDE SEQUENCE [LARGE SCALE GENOMIC DNA]</scope>
</reference>
<keyword evidence="1" id="KW-0812">Transmembrane</keyword>
<evidence type="ECO:0000313" key="2">
    <source>
        <dbReference type="EMBL" id="PIU75141.1"/>
    </source>
</evidence>
<comment type="caution">
    <text evidence="2">The sequence shown here is derived from an EMBL/GenBank/DDBJ whole genome shotgun (WGS) entry which is preliminary data.</text>
</comment>
<protein>
    <recommendedName>
        <fullName evidence="4">PilN domain-containing protein</fullName>
    </recommendedName>
</protein>
<organism evidence="2 3">
    <name type="scientific">Candidatus Portnoybacteria bacterium CG06_land_8_20_14_3_00_39_12</name>
    <dbReference type="NCBI Taxonomy" id="1974809"/>
    <lineage>
        <taxon>Bacteria</taxon>
        <taxon>Candidatus Portnoyibacteriota</taxon>
    </lineage>
</organism>
<keyword evidence="1" id="KW-0472">Membrane</keyword>
<name>A0A2M7AWY1_9BACT</name>
<feature type="transmembrane region" description="Helical" evidence="1">
    <location>
        <begin position="43"/>
        <end position="65"/>
    </location>
</feature>
<evidence type="ECO:0000256" key="1">
    <source>
        <dbReference type="SAM" id="Phobius"/>
    </source>
</evidence>
<accession>A0A2M7AWY1</accession>
<evidence type="ECO:0000313" key="3">
    <source>
        <dbReference type="Proteomes" id="UP000228775"/>
    </source>
</evidence>
<gene>
    <name evidence="2" type="ORF">COS76_02370</name>
</gene>
<proteinExistence type="predicted"/>